<gene>
    <name evidence="6" type="ORF">HAKA00212_LOCUS27226</name>
</gene>
<keyword evidence="5" id="KW-0520">NAD</keyword>
<name>A0A7S3YMN5_HETAK</name>
<keyword evidence="2" id="KW-0732">Signal</keyword>
<keyword evidence="1" id="KW-0285">Flavoprotein</keyword>
<evidence type="ECO:0000256" key="2">
    <source>
        <dbReference type="ARBA" id="ARBA00022729"/>
    </source>
</evidence>
<dbReference type="PANTHER" id="PTHR46091:SF3">
    <property type="entry name" value="AMINE OXIDASE DOMAIN-CONTAINING PROTEIN"/>
    <property type="match status" value="1"/>
</dbReference>
<protein>
    <recommendedName>
        <fullName evidence="7">Amine oxidase domain-containing protein</fullName>
    </recommendedName>
</protein>
<dbReference type="AlphaFoldDB" id="A0A7S3YMN5"/>
<evidence type="ECO:0000256" key="4">
    <source>
        <dbReference type="ARBA" id="ARBA00022857"/>
    </source>
</evidence>
<evidence type="ECO:0000256" key="3">
    <source>
        <dbReference type="ARBA" id="ARBA00022827"/>
    </source>
</evidence>
<dbReference type="EMBL" id="HBIU01063321">
    <property type="protein sequence ID" value="CAE0656433.1"/>
    <property type="molecule type" value="Transcribed_RNA"/>
</dbReference>
<organism evidence="6">
    <name type="scientific">Heterosigma akashiwo</name>
    <name type="common">Chromophytic alga</name>
    <name type="synonym">Heterosigma carterae</name>
    <dbReference type="NCBI Taxonomy" id="2829"/>
    <lineage>
        <taxon>Eukaryota</taxon>
        <taxon>Sar</taxon>
        <taxon>Stramenopiles</taxon>
        <taxon>Ochrophyta</taxon>
        <taxon>Raphidophyceae</taxon>
        <taxon>Chattonellales</taxon>
        <taxon>Chattonellaceae</taxon>
        <taxon>Heterosigma</taxon>
    </lineage>
</organism>
<evidence type="ECO:0008006" key="7">
    <source>
        <dbReference type="Google" id="ProtNLM"/>
    </source>
</evidence>
<keyword evidence="4" id="KW-0521">NADP</keyword>
<reference evidence="6" key="1">
    <citation type="submission" date="2021-01" db="EMBL/GenBank/DDBJ databases">
        <authorList>
            <person name="Corre E."/>
            <person name="Pelletier E."/>
            <person name="Niang G."/>
            <person name="Scheremetjew M."/>
            <person name="Finn R."/>
            <person name="Kale V."/>
            <person name="Holt S."/>
            <person name="Cochrane G."/>
            <person name="Meng A."/>
            <person name="Brown T."/>
            <person name="Cohen L."/>
        </authorList>
    </citation>
    <scope>NUCLEOTIDE SEQUENCE</scope>
    <source>
        <strain evidence="6">CCMP3107</strain>
    </source>
</reference>
<evidence type="ECO:0000256" key="5">
    <source>
        <dbReference type="ARBA" id="ARBA00023027"/>
    </source>
</evidence>
<dbReference type="PANTHER" id="PTHR46091">
    <property type="entry name" value="BLR7054 PROTEIN"/>
    <property type="match status" value="1"/>
</dbReference>
<sequence>MVHVFVGLRGSAADLGLPAADFWQLPNPDLEPESQEHVHIAFPCASDPAWPRRFPGRSVAVVTLPAPDAARRNEETGLYEVLRDEGLLERALGRLGDRGLALLRRHFPEVQGQDEFLKVSRPFRPGLSHTTARYQCDDLRAYTCIPGLFLGGADLVGGGNLSLEGAVQGGWLAAHAATGHTFSDLFLRRRSLPEDLRAVQQ</sequence>
<dbReference type="InterPro" id="IPR052206">
    <property type="entry name" value="Retinol_saturase"/>
</dbReference>
<accession>A0A7S3YMN5</accession>
<proteinExistence type="predicted"/>
<evidence type="ECO:0000313" key="6">
    <source>
        <dbReference type="EMBL" id="CAE0656433.1"/>
    </source>
</evidence>
<evidence type="ECO:0000256" key="1">
    <source>
        <dbReference type="ARBA" id="ARBA00022630"/>
    </source>
</evidence>
<keyword evidence="3" id="KW-0274">FAD</keyword>